<sequence>MEESDSRVAPIDVSAARKRTYLWSPLEIEVVLQKYRQLSENKCATVRWFQANLPGSTIASRLQPSNIQWWAKSYVPVTTLHPSVQGNKGRAKALNIASAFYRRLVVIVKQHLEGGLPGNATVISGIIRSLVALEEPSSLTAKFNVSISWTYAFLHANELVSRRATTNRKEPSDWEFQFERQVLRIAHIVKLYNIPSALVIGFDHSGFQILPLKSTTWAPRGASVVPLIRLDDKRQITGVVVEALGDNFEGLVVRMQLIYQGKTDRCLPEREHREKGLFSDFTFGFTFNHWADEDTNVDLFQDIIVVHLMSVKARLNLLADHKALVILDAWPVQKTESFRERIRRSQKYDIDGANVMKPKLKERAGLYVEKQFTERLKAGDKPEDVRLDLSLTTLKVQQLYWMGEVYAEFKANVPARTAGWVKTQVPLAFTPEWQKRALEWHAEGKLWQGNTVNEVPEGDERTPLATQDDLDLEAFTDGAATEAALTPASEVLACRDTFESQGGADVLASKAKAKQGITAEDPEFQLEDMTPETVCLCLAEGKDEFSFAVKAGRSISPPLHLLHVLDLDLEASRIKWQWYRPRSSSISNPRTRVMELSNLVQGFHAGKHPVTAWCDFFTDEFVYCWELEEGDNVGSIPKEFHTSILNNLSAILKAKCSAKKKAVSSGPAAATLSTSGQASTSAAGEASTSAE</sequence>
<dbReference type="Proteomes" id="UP001190700">
    <property type="component" value="Unassembled WGS sequence"/>
</dbReference>
<name>A0AAE0C2K4_9CHLO</name>
<accession>A0AAE0C2K4</accession>
<evidence type="ECO:0008006" key="4">
    <source>
        <dbReference type="Google" id="ProtNLM"/>
    </source>
</evidence>
<proteinExistence type="predicted"/>
<comment type="caution">
    <text evidence="2">The sequence shown here is derived from an EMBL/GenBank/DDBJ whole genome shotgun (WGS) entry which is preliminary data.</text>
</comment>
<reference evidence="2 3" key="1">
    <citation type="journal article" date="2015" name="Genome Biol. Evol.">
        <title>Comparative Genomics of a Bacterivorous Green Alga Reveals Evolutionary Causalities and Consequences of Phago-Mixotrophic Mode of Nutrition.</title>
        <authorList>
            <person name="Burns J.A."/>
            <person name="Paasch A."/>
            <person name="Narechania A."/>
            <person name="Kim E."/>
        </authorList>
    </citation>
    <scope>NUCLEOTIDE SEQUENCE [LARGE SCALE GENOMIC DNA]</scope>
    <source>
        <strain evidence="2 3">PLY_AMNH</strain>
    </source>
</reference>
<organism evidence="2 3">
    <name type="scientific">Cymbomonas tetramitiformis</name>
    <dbReference type="NCBI Taxonomy" id="36881"/>
    <lineage>
        <taxon>Eukaryota</taxon>
        <taxon>Viridiplantae</taxon>
        <taxon>Chlorophyta</taxon>
        <taxon>Pyramimonadophyceae</taxon>
        <taxon>Pyramimonadales</taxon>
        <taxon>Pyramimonadaceae</taxon>
        <taxon>Cymbomonas</taxon>
    </lineage>
</organism>
<evidence type="ECO:0000313" key="3">
    <source>
        <dbReference type="Proteomes" id="UP001190700"/>
    </source>
</evidence>
<keyword evidence="3" id="KW-1185">Reference proteome</keyword>
<gene>
    <name evidence="2" type="ORF">CYMTET_44217</name>
</gene>
<evidence type="ECO:0000313" key="2">
    <source>
        <dbReference type="EMBL" id="KAK3246240.1"/>
    </source>
</evidence>
<dbReference type="AlphaFoldDB" id="A0AAE0C2K4"/>
<evidence type="ECO:0000256" key="1">
    <source>
        <dbReference type="SAM" id="MobiDB-lite"/>
    </source>
</evidence>
<dbReference type="EMBL" id="LGRX02030031">
    <property type="protein sequence ID" value="KAK3246240.1"/>
    <property type="molecule type" value="Genomic_DNA"/>
</dbReference>
<protein>
    <recommendedName>
        <fullName evidence="4">DDE-1 domain-containing protein</fullName>
    </recommendedName>
</protein>
<feature type="region of interest" description="Disordered" evidence="1">
    <location>
        <begin position="668"/>
        <end position="691"/>
    </location>
</feature>